<feature type="compositionally biased region" description="Pro residues" evidence="2">
    <location>
        <begin position="61"/>
        <end position="70"/>
    </location>
</feature>
<feature type="compositionally biased region" description="Polar residues" evidence="2">
    <location>
        <begin position="18"/>
        <end position="32"/>
    </location>
</feature>
<keyword evidence="4" id="KW-1185">Reference proteome</keyword>
<feature type="coiled-coil region" evidence="1">
    <location>
        <begin position="135"/>
        <end position="183"/>
    </location>
</feature>
<feature type="region of interest" description="Disordered" evidence="2">
    <location>
        <begin position="1"/>
        <end position="75"/>
    </location>
</feature>
<accession>A0ABP0R027</accession>
<evidence type="ECO:0000256" key="1">
    <source>
        <dbReference type="SAM" id="Coils"/>
    </source>
</evidence>
<sequence>MGNQLGNRFGQIDDGEESQTSSDGEESQTSSDPEQDERELGQPTDPGFDPIPNEHEELPEQPHPTLPPDQTPTGGYRYAVIRMDFDDDVSGDEQPGDEDKTYDLDWCVDNTTVKIKEVNEDEAVQVPKDVGNCLKDNWRGEVEDIKAENRQLKTELEESQQKLKDLQLKVEELTASYSALEVEEAAATRIQATFRRFAARRRSAASSSRVASRHFELGEVHINMYTAKAGIQPQVEEVKDVGSLNINPTVTRRSPVFKLTPPATRLLLQTKKQVNMAYGRKDDGDEWHQIQPAHCHTTYIEFSGLEDFSLFFLAYIKKPLAICDGPSHEPDETEQRKHLMLSGRFNDLENVRFMKEIKEGLAGLGVPVFMVDAGSGNRFGNPTIEGLYGAKMLAAICTESYGQFTGCGFETFEELRYAHMKRVKIIPVVRCKTFPPRIHGDKMGTMQNDFIFGLDRVRINATEMTAFEIAVELQRAWRRDND</sequence>
<proteinExistence type="predicted"/>
<comment type="caution">
    <text evidence="3">The sequence shown here is derived from an EMBL/GenBank/DDBJ whole genome shotgun (WGS) entry which is preliminary data.</text>
</comment>
<protein>
    <submittedName>
        <fullName evidence="3">Uncharacterized protein</fullName>
    </submittedName>
</protein>
<organism evidence="3 4">
    <name type="scientific">Durusdinium trenchii</name>
    <dbReference type="NCBI Taxonomy" id="1381693"/>
    <lineage>
        <taxon>Eukaryota</taxon>
        <taxon>Sar</taxon>
        <taxon>Alveolata</taxon>
        <taxon>Dinophyceae</taxon>
        <taxon>Suessiales</taxon>
        <taxon>Symbiodiniaceae</taxon>
        <taxon>Durusdinium</taxon>
    </lineage>
</organism>
<evidence type="ECO:0000313" key="3">
    <source>
        <dbReference type="EMBL" id="CAK9093470.1"/>
    </source>
</evidence>
<evidence type="ECO:0000256" key="2">
    <source>
        <dbReference type="SAM" id="MobiDB-lite"/>
    </source>
</evidence>
<dbReference type="Proteomes" id="UP001642484">
    <property type="component" value="Unassembled WGS sequence"/>
</dbReference>
<evidence type="ECO:0000313" key="4">
    <source>
        <dbReference type="Proteomes" id="UP001642484"/>
    </source>
</evidence>
<reference evidence="3 4" key="1">
    <citation type="submission" date="2024-02" db="EMBL/GenBank/DDBJ databases">
        <authorList>
            <person name="Chen Y."/>
            <person name="Shah S."/>
            <person name="Dougan E. K."/>
            <person name="Thang M."/>
            <person name="Chan C."/>
        </authorList>
    </citation>
    <scope>NUCLEOTIDE SEQUENCE [LARGE SCALE GENOMIC DNA]</scope>
</reference>
<dbReference type="EMBL" id="CAXAMN010025217">
    <property type="protein sequence ID" value="CAK9093470.1"/>
    <property type="molecule type" value="Genomic_DNA"/>
</dbReference>
<gene>
    <name evidence="3" type="ORF">CCMP2556_LOCUS44664</name>
</gene>
<name>A0ABP0R027_9DINO</name>
<keyword evidence="1" id="KW-0175">Coiled coil</keyword>
<dbReference type="PROSITE" id="PS50096">
    <property type="entry name" value="IQ"/>
    <property type="match status" value="1"/>
</dbReference>